<evidence type="ECO:0000313" key="8">
    <source>
        <dbReference type="Proteomes" id="UP000515158"/>
    </source>
</evidence>
<dbReference type="InterPro" id="IPR058056">
    <property type="entry name" value="WH_TANC1/2"/>
</dbReference>
<dbReference type="InParanoid" id="A0A6P8YE64"/>
<protein>
    <submittedName>
        <fullName evidence="9">Ankyrin repeat domain-containing protein 50</fullName>
    </submittedName>
</protein>
<gene>
    <name evidence="9" type="primary">LOC117641728</name>
</gene>
<dbReference type="GeneID" id="117641728"/>
<evidence type="ECO:0000313" key="9">
    <source>
        <dbReference type="RefSeq" id="XP_034235195.1"/>
    </source>
</evidence>
<feature type="repeat" description="ANK" evidence="4">
    <location>
        <begin position="657"/>
        <end position="696"/>
    </location>
</feature>
<evidence type="ECO:0000259" key="7">
    <source>
        <dbReference type="Pfam" id="PF25521"/>
    </source>
</evidence>
<feature type="compositionally biased region" description="Low complexity" evidence="5">
    <location>
        <begin position="1120"/>
        <end position="1140"/>
    </location>
</feature>
<feature type="repeat" description="ANK" evidence="4">
    <location>
        <begin position="796"/>
        <end position="828"/>
    </location>
</feature>
<dbReference type="OrthoDB" id="427518at2759"/>
<dbReference type="Gene3D" id="1.25.40.20">
    <property type="entry name" value="Ankyrin repeat-containing domain"/>
    <property type="match status" value="6"/>
</dbReference>
<feature type="repeat" description="ANK" evidence="4">
    <location>
        <begin position="624"/>
        <end position="656"/>
    </location>
</feature>
<evidence type="ECO:0000256" key="1">
    <source>
        <dbReference type="ARBA" id="ARBA00022553"/>
    </source>
</evidence>
<feature type="repeat" description="ANK" evidence="4">
    <location>
        <begin position="763"/>
        <end position="795"/>
    </location>
</feature>
<dbReference type="InterPro" id="IPR002110">
    <property type="entry name" value="Ankyrin_rpt"/>
</dbReference>
<reference evidence="9" key="1">
    <citation type="submission" date="2025-08" db="UniProtKB">
        <authorList>
            <consortium name="RefSeq"/>
        </authorList>
    </citation>
    <scope>IDENTIFICATION</scope>
    <source>
        <tissue evidence="9">Total insect</tissue>
    </source>
</reference>
<feature type="region of interest" description="Disordered" evidence="5">
    <location>
        <begin position="1060"/>
        <end position="1087"/>
    </location>
</feature>
<dbReference type="Pfam" id="PF25520">
    <property type="entry name" value="AAA_lid_TANC1"/>
    <property type="match status" value="1"/>
</dbReference>
<evidence type="ECO:0000256" key="4">
    <source>
        <dbReference type="PROSITE-ProRule" id="PRU00023"/>
    </source>
</evidence>
<keyword evidence="1" id="KW-0597">Phosphoprotein</keyword>
<feature type="domain" description="TANC1/2-like AAA+ ATPase lid" evidence="6">
    <location>
        <begin position="95"/>
        <end position="179"/>
    </location>
</feature>
<feature type="repeat" description="ANK" evidence="4">
    <location>
        <begin position="997"/>
        <end position="1029"/>
    </location>
</feature>
<dbReference type="RefSeq" id="XP_034235195.1">
    <property type="nucleotide sequence ID" value="XM_034379304.1"/>
</dbReference>
<proteinExistence type="predicted"/>
<evidence type="ECO:0000259" key="6">
    <source>
        <dbReference type="Pfam" id="PF25520"/>
    </source>
</evidence>
<evidence type="ECO:0000256" key="3">
    <source>
        <dbReference type="ARBA" id="ARBA00023043"/>
    </source>
</evidence>
<dbReference type="PRINTS" id="PR01415">
    <property type="entry name" value="ANKYRIN"/>
</dbReference>
<dbReference type="SUPFAM" id="SSF48403">
    <property type="entry name" value="Ankyrin repeat"/>
    <property type="match status" value="2"/>
</dbReference>
<accession>A0A6P8YE64</accession>
<feature type="repeat" description="ANK" evidence="4">
    <location>
        <begin position="730"/>
        <end position="762"/>
    </location>
</feature>
<organism evidence="9">
    <name type="scientific">Thrips palmi</name>
    <name type="common">Melon thrips</name>
    <dbReference type="NCBI Taxonomy" id="161013"/>
    <lineage>
        <taxon>Eukaryota</taxon>
        <taxon>Metazoa</taxon>
        <taxon>Ecdysozoa</taxon>
        <taxon>Arthropoda</taxon>
        <taxon>Hexapoda</taxon>
        <taxon>Insecta</taxon>
        <taxon>Pterygota</taxon>
        <taxon>Neoptera</taxon>
        <taxon>Paraneoptera</taxon>
        <taxon>Thysanoptera</taxon>
        <taxon>Terebrantia</taxon>
        <taxon>Thripoidea</taxon>
        <taxon>Thripidae</taxon>
        <taxon>Thrips</taxon>
    </lineage>
</organism>
<dbReference type="InterPro" id="IPR058018">
    <property type="entry name" value="AAA_lid_TANC1/2"/>
</dbReference>
<feature type="compositionally biased region" description="Low complexity" evidence="5">
    <location>
        <begin position="1169"/>
        <end position="1186"/>
    </location>
</feature>
<evidence type="ECO:0000256" key="2">
    <source>
        <dbReference type="ARBA" id="ARBA00022737"/>
    </source>
</evidence>
<dbReference type="PROSITE" id="PS50297">
    <property type="entry name" value="ANK_REP_REGION"/>
    <property type="match status" value="11"/>
</dbReference>
<feature type="repeat" description="ANK" evidence="4">
    <location>
        <begin position="930"/>
        <end position="963"/>
    </location>
</feature>
<dbReference type="PANTHER" id="PTHR24173">
    <property type="entry name" value="ANKYRIN REPEAT CONTAINING"/>
    <property type="match status" value="1"/>
</dbReference>
<feature type="region of interest" description="Disordered" evidence="5">
    <location>
        <begin position="1100"/>
        <end position="1148"/>
    </location>
</feature>
<dbReference type="FunCoup" id="A0A6P8YE64">
    <property type="interactions" value="3"/>
</dbReference>
<feature type="domain" description="TANC1/2-like winged helix" evidence="7">
    <location>
        <begin position="180"/>
        <end position="238"/>
    </location>
</feature>
<dbReference type="Pfam" id="PF13637">
    <property type="entry name" value="Ank_4"/>
    <property type="match status" value="3"/>
</dbReference>
<feature type="region of interest" description="Disordered" evidence="5">
    <location>
        <begin position="1289"/>
        <end position="1323"/>
    </location>
</feature>
<dbReference type="Pfam" id="PF13857">
    <property type="entry name" value="Ank_5"/>
    <property type="match status" value="1"/>
</dbReference>
<dbReference type="SMART" id="SM00248">
    <property type="entry name" value="ANK"/>
    <property type="match status" value="17"/>
</dbReference>
<dbReference type="InterPro" id="IPR036770">
    <property type="entry name" value="Ankyrin_rpt-contain_sf"/>
</dbReference>
<keyword evidence="3 4" id="KW-0040">ANK repeat</keyword>
<dbReference type="KEGG" id="tpal:117641728"/>
<feature type="domain" description="TANC1/2-like winged helix" evidence="7">
    <location>
        <begin position="267"/>
        <end position="360"/>
    </location>
</feature>
<dbReference type="PROSITE" id="PS50088">
    <property type="entry name" value="ANK_REPEAT"/>
    <property type="match status" value="13"/>
</dbReference>
<feature type="region of interest" description="Disordered" evidence="5">
    <location>
        <begin position="407"/>
        <end position="462"/>
    </location>
</feature>
<feature type="region of interest" description="Disordered" evidence="5">
    <location>
        <begin position="1160"/>
        <end position="1196"/>
    </location>
</feature>
<feature type="repeat" description="ANK" evidence="4">
    <location>
        <begin position="863"/>
        <end position="895"/>
    </location>
</feature>
<feature type="compositionally biased region" description="Low complexity" evidence="5">
    <location>
        <begin position="1102"/>
        <end position="1111"/>
    </location>
</feature>
<feature type="repeat" description="ANK" evidence="4">
    <location>
        <begin position="964"/>
        <end position="996"/>
    </location>
</feature>
<sequence length="1323" mass="142449">MLERDPDEALKRAVLFPLLALEPPRQCLFLLVDSLDETGPLEVPAPAHRTSRTIGELLANHHHLFPQWLLLVVTARRQSKAVAKMFTGFRKISLDDLRKTQVVRDVQQYILARLDREDSLKQHISRDTAEMLNQLHIKSNGCFLYLEKVLDGVADNFIVLREVREIPGTLNGLYLWLCQRLFNRKQFAKVKPLLNVLLTTRRPLTRDELLSCISTSLPNVSREYFNWRLHLLRRVLVTTGPVLSNSPSAASATATSPASAPARPQPQLLLFHHSFAEWLLDVKHCTQKYLCSAAQGHAMLAMWYTMRAKYLSKEEVQTFAFHLSKLPPLPKPDKSETAATGAATLDQHQFQVLWLIDSGAPVEDCLLPDEKDKGEAVVETAAPPIEPLPTLPREPQVLKLLLAAGAIPPPKDEDEDGHDEDSARGVGGADDVEKRSVGVGADGEPPSVDDEGTSSQISEPSPASGALAELLGMLGMDRDINRADPSSGRTLLHALAAEGDSRLLELALQSCPEAELERTDRHGQTPLNLAARHGHADVVEVLLAGGARVDHADRDGWTALRAAAWGGHRQVVDLLLEAGAAVDYADMDQRTALRAAAWGGHEDIVLALLRSAPSSEHVNRTDDEGRTALIAAAYMGHAEIVEHLLEYGAEIDHADNDGRTALSVAALCVPANEGYAKVSVVNILLDKGASVDHQDKDGMTPLLVAAFEGHRDVCELLLESEADVDHADRCGRTPLWAAASMGHSTVVALLLFWGCYVDSIDNEGRTVLSVAAAQGNTEVVRQLLDRGLDEQHRDNSGWTPLHYAAFEGHREVCEALLEGGARVDEPDNDGKGALMLAAQEGHVALVQDLLVRHGAPPDQKAHDGKAALRMAALEGHYEVVRCLIQSGADVDAKDADGRSCLYILALENRLPMARFLLDQGGADVESRDSEGRTPLHVSAWQGHVEMVALLLTVGGADVNSVDLENRTALHSASWQGNASIVRLLLEHGAAPDHTCNQGATALGIAAQEGHEACVRALLQHGADPNHSDRCGRNALRVAMKSGHDNVVRLLEEFAASSRPHHLRLTTNGGSSGAASITSGASAETKPSSALLIPSAPLAHHNSISPIDSPDSTSKRRSFVSLGNHSSHSKSSSNLTGSTKSSHQESNNSHQLAALSFTQQLQQCTRGGKSRPLSRLLSPLQSEPQSPIYATPPHSPLSDVGMPASPMAVTPTGGVGSILADPHFTRDTHMRIILGNSSAGVGRNVKSGSDFNHSSGGGSKPKRNGIVTNPALRLVPGLKNGLDFASGRKMNSSARVTNSSVASPAAIMNSRPNNGFQWRKETPL</sequence>
<feature type="repeat" description="ANK" evidence="4">
    <location>
        <begin position="555"/>
        <end position="587"/>
    </location>
</feature>
<dbReference type="PANTHER" id="PTHR24173:SF74">
    <property type="entry name" value="ANKYRIN REPEAT DOMAIN-CONTAINING PROTEIN 16"/>
    <property type="match status" value="1"/>
</dbReference>
<feature type="compositionally biased region" description="Low complexity" evidence="5">
    <location>
        <begin position="1065"/>
        <end position="1084"/>
    </location>
</feature>
<dbReference type="Proteomes" id="UP000515158">
    <property type="component" value="Unplaced"/>
</dbReference>
<keyword evidence="8" id="KW-1185">Reference proteome</keyword>
<feature type="repeat" description="ANK" evidence="4">
    <location>
        <begin position="829"/>
        <end position="862"/>
    </location>
</feature>
<feature type="region of interest" description="Disordered" evidence="5">
    <location>
        <begin position="1243"/>
        <end position="1267"/>
    </location>
</feature>
<keyword evidence="2" id="KW-0677">Repeat</keyword>
<evidence type="ECO:0000256" key="5">
    <source>
        <dbReference type="SAM" id="MobiDB-lite"/>
    </source>
</evidence>
<dbReference type="Pfam" id="PF25521">
    <property type="entry name" value="WHD_TANC1"/>
    <property type="match status" value="2"/>
</dbReference>
<name>A0A6P8YE64_THRPL</name>
<dbReference type="Pfam" id="PF12796">
    <property type="entry name" value="Ank_2"/>
    <property type="match status" value="4"/>
</dbReference>
<feature type="repeat" description="ANK" evidence="4">
    <location>
        <begin position="697"/>
        <end position="729"/>
    </location>
</feature>
<feature type="repeat" description="ANK" evidence="4">
    <location>
        <begin position="522"/>
        <end position="554"/>
    </location>
</feature>
<feature type="compositionally biased region" description="Polar residues" evidence="5">
    <location>
        <begin position="1289"/>
        <end position="1301"/>
    </location>
</feature>